<evidence type="ECO:0000259" key="9">
    <source>
        <dbReference type="Pfam" id="PF01979"/>
    </source>
</evidence>
<dbReference type="UniPathway" id="UPA00603">
    <property type="reaction ID" value="UER00660"/>
</dbReference>
<organism evidence="10 11">
    <name type="scientific">Vibrio diazotrophicus</name>
    <dbReference type="NCBI Taxonomy" id="685"/>
    <lineage>
        <taxon>Bacteria</taxon>
        <taxon>Pseudomonadati</taxon>
        <taxon>Pseudomonadota</taxon>
        <taxon>Gammaproteobacteria</taxon>
        <taxon>Vibrionales</taxon>
        <taxon>Vibrionaceae</taxon>
        <taxon>Vibrio</taxon>
    </lineage>
</organism>
<comment type="pathway">
    <text evidence="1 8">Purine metabolism; guanine degradation; xanthine from guanine: step 1/1.</text>
</comment>
<evidence type="ECO:0000256" key="7">
    <source>
        <dbReference type="NCBIfam" id="TIGR02967"/>
    </source>
</evidence>
<evidence type="ECO:0000256" key="1">
    <source>
        <dbReference type="ARBA" id="ARBA00004984"/>
    </source>
</evidence>
<gene>
    <name evidence="10" type="primary">guaD</name>
    <name evidence="10" type="ORF">C1N32_14650</name>
</gene>
<dbReference type="InterPro" id="IPR014311">
    <property type="entry name" value="Guanine_deaminase"/>
</dbReference>
<comment type="function">
    <text evidence="8">Catalyzes the hydrolytic deamination of guanine, producing xanthine and ammonia.</text>
</comment>
<comment type="catalytic activity">
    <reaction evidence="8">
        <text>guanine + H2O + H(+) = xanthine + NH4(+)</text>
        <dbReference type="Rhea" id="RHEA:14665"/>
        <dbReference type="ChEBI" id="CHEBI:15377"/>
        <dbReference type="ChEBI" id="CHEBI:15378"/>
        <dbReference type="ChEBI" id="CHEBI:16235"/>
        <dbReference type="ChEBI" id="CHEBI:17712"/>
        <dbReference type="ChEBI" id="CHEBI:28938"/>
        <dbReference type="EC" id="3.5.4.3"/>
    </reaction>
</comment>
<dbReference type="NCBIfam" id="NF006679">
    <property type="entry name" value="PRK09228.1"/>
    <property type="match status" value="1"/>
</dbReference>
<keyword evidence="4 8" id="KW-0479">Metal-binding</keyword>
<keyword evidence="5 8" id="KW-0378">Hydrolase</keyword>
<reference evidence="10 11" key="1">
    <citation type="submission" date="2018-01" db="EMBL/GenBank/DDBJ databases">
        <title>Draft genome sequences of six Vibrio diazotrophicus strains isolated from deep-sea sediments of the Baltic Sea.</title>
        <authorList>
            <person name="Castillo D."/>
            <person name="Vandieken V."/>
            <person name="Chiang O."/>
            <person name="Middelboe M."/>
        </authorList>
    </citation>
    <scope>NUCLEOTIDE SEQUENCE [LARGE SCALE GENOMIC DNA]</scope>
    <source>
        <strain evidence="10 11">60.27F</strain>
    </source>
</reference>
<dbReference type="Proteomes" id="UP000236449">
    <property type="component" value="Unassembled WGS sequence"/>
</dbReference>
<name>A0A2J8I149_VIBDI</name>
<comment type="caution">
    <text evidence="10">The sequence shown here is derived from an EMBL/GenBank/DDBJ whole genome shotgun (WGS) entry which is preliminary data.</text>
</comment>
<comment type="similarity">
    <text evidence="2 8">Belongs to the metallo-dependent hydrolases superfamily. ATZ/TRZ family.</text>
</comment>
<sequence length="455" mass="50875">MTLKVHRGSLLHFPKVTSSPSENYQYWNDGVLVEENGRITHVGDAKEFFSISANKALLIQGHVTQHHGLLIPGMIDAHVHFPQIEMIASYGKQLLDWLNTYTFPTELMFANQDYCNAQAEFFIKQLFAHGTTTASVFATVHPQSVNAFFIAAERHDARMICGKIMMDRFCPDELQDTPESGYRDSKELIERWHKNGRALYAITPRFAPTSTPEQLAKTGQLAKEHPDTFIQTHLSENHGEMAWVKDLFPEDDDYLAVYERYNLVRDRALFGHALHLNDREFKSLAANGASIAFCPSSNLFLGSGLFDYQKAKEAGISIAIASDVGAGTSLSLLRNQSDAYKVCQLQGVSLDAFESLYLCTQGAAAAMGLDHLIGNFNIGTEADFVELDLTAFPMLKQRILRCQELSEQLFALVTLGDERVIEKTYVHGNLVYQKDVMLCGHNSTNGLRYLSNGSM</sequence>
<dbReference type="EC" id="3.5.4.3" evidence="3 7"/>
<dbReference type="InterPro" id="IPR051607">
    <property type="entry name" value="Metallo-dep_hydrolases"/>
</dbReference>
<dbReference type="GO" id="GO:0008270">
    <property type="term" value="F:zinc ion binding"/>
    <property type="evidence" value="ECO:0007669"/>
    <property type="project" value="UniProtKB-UniRule"/>
</dbReference>
<evidence type="ECO:0000256" key="3">
    <source>
        <dbReference type="ARBA" id="ARBA00012781"/>
    </source>
</evidence>
<proteinExistence type="inferred from homology"/>
<evidence type="ECO:0000313" key="11">
    <source>
        <dbReference type="Proteomes" id="UP000236449"/>
    </source>
</evidence>
<evidence type="ECO:0000256" key="6">
    <source>
        <dbReference type="ARBA" id="ARBA00022833"/>
    </source>
</evidence>
<dbReference type="GO" id="GO:0006147">
    <property type="term" value="P:guanine catabolic process"/>
    <property type="evidence" value="ECO:0007669"/>
    <property type="project" value="UniProtKB-UniRule"/>
</dbReference>
<dbReference type="FunFam" id="3.20.20.140:FF:000022">
    <property type="entry name" value="Guanine deaminase"/>
    <property type="match status" value="1"/>
</dbReference>
<dbReference type="InterPro" id="IPR032466">
    <property type="entry name" value="Metal_Hydrolase"/>
</dbReference>
<dbReference type="RefSeq" id="WP_102966609.1">
    <property type="nucleotide sequence ID" value="NZ_POSK01000009.1"/>
</dbReference>
<dbReference type="GO" id="GO:0008892">
    <property type="term" value="F:guanine deaminase activity"/>
    <property type="evidence" value="ECO:0007669"/>
    <property type="project" value="UniProtKB-UniRule"/>
</dbReference>
<protein>
    <recommendedName>
        <fullName evidence="3 7">Guanine deaminase</fullName>
        <shortName evidence="8">Guanase</shortName>
        <ecNumber evidence="3 7">3.5.4.3</ecNumber>
    </recommendedName>
    <alternativeName>
        <fullName evidence="8">Guanine aminohydrolase</fullName>
    </alternativeName>
</protein>
<dbReference type="GO" id="GO:0005829">
    <property type="term" value="C:cytosol"/>
    <property type="evidence" value="ECO:0007669"/>
    <property type="project" value="TreeGrafter"/>
</dbReference>
<dbReference type="AlphaFoldDB" id="A0A2J8I149"/>
<comment type="cofactor">
    <cofactor evidence="8">
        <name>Zn(2+)</name>
        <dbReference type="ChEBI" id="CHEBI:29105"/>
    </cofactor>
    <text evidence="8">Binds 1 zinc ion per subunit.</text>
</comment>
<dbReference type="Gene3D" id="2.30.40.10">
    <property type="entry name" value="Urease, subunit C, domain 1"/>
    <property type="match status" value="1"/>
</dbReference>
<feature type="domain" description="Amidohydrolase-related" evidence="9">
    <location>
        <begin position="70"/>
        <end position="431"/>
    </location>
</feature>
<evidence type="ECO:0000256" key="8">
    <source>
        <dbReference type="RuleBase" id="RU366009"/>
    </source>
</evidence>
<keyword evidence="6 8" id="KW-0862">Zinc</keyword>
<dbReference type="InterPro" id="IPR006680">
    <property type="entry name" value="Amidohydro-rel"/>
</dbReference>
<dbReference type="Pfam" id="PF01979">
    <property type="entry name" value="Amidohydro_1"/>
    <property type="match status" value="1"/>
</dbReference>
<dbReference type="NCBIfam" id="TIGR02967">
    <property type="entry name" value="guan_deamin"/>
    <property type="match status" value="1"/>
</dbReference>
<dbReference type="PANTHER" id="PTHR11271:SF6">
    <property type="entry name" value="GUANINE DEAMINASE"/>
    <property type="match status" value="1"/>
</dbReference>
<dbReference type="InterPro" id="IPR011059">
    <property type="entry name" value="Metal-dep_hydrolase_composite"/>
</dbReference>
<dbReference type="OrthoDB" id="9787621at2"/>
<evidence type="ECO:0000256" key="2">
    <source>
        <dbReference type="ARBA" id="ARBA00006745"/>
    </source>
</evidence>
<dbReference type="EMBL" id="POSK01000009">
    <property type="protein sequence ID" value="PNI04228.1"/>
    <property type="molecule type" value="Genomic_DNA"/>
</dbReference>
<evidence type="ECO:0000256" key="5">
    <source>
        <dbReference type="ARBA" id="ARBA00022801"/>
    </source>
</evidence>
<evidence type="ECO:0000256" key="4">
    <source>
        <dbReference type="ARBA" id="ARBA00022723"/>
    </source>
</evidence>
<dbReference type="SUPFAM" id="SSF51556">
    <property type="entry name" value="Metallo-dependent hydrolases"/>
    <property type="match status" value="1"/>
</dbReference>
<evidence type="ECO:0000313" key="10">
    <source>
        <dbReference type="EMBL" id="PNI04228.1"/>
    </source>
</evidence>
<dbReference type="SUPFAM" id="SSF51338">
    <property type="entry name" value="Composite domain of metallo-dependent hydrolases"/>
    <property type="match status" value="1"/>
</dbReference>
<dbReference type="PANTHER" id="PTHR11271">
    <property type="entry name" value="GUANINE DEAMINASE"/>
    <property type="match status" value="1"/>
</dbReference>
<dbReference type="Gene3D" id="3.20.20.140">
    <property type="entry name" value="Metal-dependent hydrolases"/>
    <property type="match status" value="1"/>
</dbReference>
<accession>A0A2J8I149</accession>